<proteinExistence type="inferred from homology"/>
<evidence type="ECO:0000313" key="3">
    <source>
        <dbReference type="EMBL" id="KAJ2754739.1"/>
    </source>
</evidence>
<keyword evidence="4" id="KW-1185">Reference proteome</keyword>
<sequence>MRFTFKRWALLVAIVAARATGGETDRASSTVSIVTAEVNEGGQHIEISKVVETDRVRRAEYDAALSVLQKYETRLHSRLMSQAERRSILKLRRNVWKLVPSAVRAHVRKVSGAVGGMLGLGGSGGGSGDKAAYQRPGVGQLSREVRQSIDTLYELAKAGIEDAVFVVAEMEMYGKYGTAVDVDSAFRHYLQLSELSGNATAQYMVGFFYATGLGSVEQRNGHSLLYTAMAALQGHVPAEATLAFRYASGVGAAMSCAEALGHYQAVARTAMRHYLSGPPLGRHMPGYRARLSDDRGGVYGVRTGPYSLHKAVDRASFDELLEYHQYNARAGNVKACLTLVDLYYHGHRFAAQDFAMARKYLADIMGRLFTRQGELRKGLAQAEASTAAQAAGMLGIMSWRGEGLAADTAAAFRWLSVGASMGHAASLNALGMMYQSGVQAAQDAERATELFKKAAEKQHQGGQVNYALAVMDKMPDVAMANFKAAAENGHILAHHYVAGFHATAMAGGGGEASCRMAVASYRFVAEKADWLHSPIPDAAAAAARGDVEAATLGYMRAAEMGYDVGQLNAALLLERAGAGGGGGGGALFPSAGDYEKQALVYWTRAANQNVADARTKQGDAYYYGRGTPRSYERAAAAYALAARTEASGLAMWSLGWMFEHGIGVAQDFHLAKRYYDQSLEANDAGRLAAHVSLARLCLRYLWAWASGRDVGEGPLFFAPRPVSHDEEERAAKPAAAAAAAANDLDHRWEQAAVEDNADDDANRDDDDVGDGGSLSESVFFIALLLGAAWMFLPLR</sequence>
<dbReference type="PANTHER" id="PTHR11102">
    <property type="entry name" value="SEL-1-LIKE PROTEIN"/>
    <property type="match status" value="1"/>
</dbReference>
<comment type="caution">
    <text evidence="3">The sequence shown here is derived from an EMBL/GenBank/DDBJ whole genome shotgun (WGS) entry which is preliminary data.</text>
</comment>
<evidence type="ECO:0000313" key="4">
    <source>
        <dbReference type="Proteomes" id="UP001140011"/>
    </source>
</evidence>
<dbReference type="InterPro" id="IPR050767">
    <property type="entry name" value="Sel1_AlgK"/>
</dbReference>
<dbReference type="SMART" id="SM00671">
    <property type="entry name" value="SEL1"/>
    <property type="match status" value="9"/>
</dbReference>
<dbReference type="Proteomes" id="UP001140011">
    <property type="component" value="Unassembled WGS sequence"/>
</dbReference>
<reference evidence="3" key="1">
    <citation type="submission" date="2022-07" db="EMBL/GenBank/DDBJ databases">
        <title>Phylogenomic reconstructions and comparative analyses of Kickxellomycotina fungi.</title>
        <authorList>
            <person name="Reynolds N.K."/>
            <person name="Stajich J.E."/>
            <person name="Barry K."/>
            <person name="Grigoriev I.V."/>
            <person name="Crous P."/>
            <person name="Smith M.E."/>
        </authorList>
    </citation>
    <scope>NUCLEOTIDE SEQUENCE</scope>
    <source>
        <strain evidence="3">BCRC 34297</strain>
    </source>
</reference>
<evidence type="ECO:0000256" key="2">
    <source>
        <dbReference type="SAM" id="SignalP"/>
    </source>
</evidence>
<name>A0A9W8GW84_9FUNG</name>
<dbReference type="Gene3D" id="1.25.40.10">
    <property type="entry name" value="Tetratricopeptide repeat domain"/>
    <property type="match status" value="3"/>
</dbReference>
<protein>
    <submittedName>
        <fullName evidence="3">ERAD-associated protein</fullName>
    </submittedName>
</protein>
<dbReference type="GO" id="GO:0036503">
    <property type="term" value="P:ERAD pathway"/>
    <property type="evidence" value="ECO:0007669"/>
    <property type="project" value="TreeGrafter"/>
</dbReference>
<dbReference type="Pfam" id="PF08238">
    <property type="entry name" value="Sel1"/>
    <property type="match status" value="7"/>
</dbReference>
<dbReference type="EMBL" id="JANBUH010000098">
    <property type="protein sequence ID" value="KAJ2754739.1"/>
    <property type="molecule type" value="Genomic_DNA"/>
</dbReference>
<accession>A0A9W8GW84</accession>
<evidence type="ECO:0000256" key="1">
    <source>
        <dbReference type="ARBA" id="ARBA00038101"/>
    </source>
</evidence>
<dbReference type="SUPFAM" id="SSF81901">
    <property type="entry name" value="HCP-like"/>
    <property type="match status" value="3"/>
</dbReference>
<dbReference type="PANTHER" id="PTHR11102:SF147">
    <property type="entry name" value="SEL1L ADAPTOR SUBUNIT OF ERAD E3 UBIQUITIN LIGASE"/>
    <property type="match status" value="1"/>
</dbReference>
<comment type="similarity">
    <text evidence="1">Belongs to the sel-1 family.</text>
</comment>
<dbReference type="GO" id="GO:0005789">
    <property type="term" value="C:endoplasmic reticulum membrane"/>
    <property type="evidence" value="ECO:0007669"/>
    <property type="project" value="TreeGrafter"/>
</dbReference>
<dbReference type="InterPro" id="IPR011990">
    <property type="entry name" value="TPR-like_helical_dom_sf"/>
</dbReference>
<dbReference type="OrthoDB" id="27934at2759"/>
<dbReference type="InterPro" id="IPR006597">
    <property type="entry name" value="Sel1-like"/>
</dbReference>
<organism evidence="3 4">
    <name type="scientific">Coemansia pectinata</name>
    <dbReference type="NCBI Taxonomy" id="1052879"/>
    <lineage>
        <taxon>Eukaryota</taxon>
        <taxon>Fungi</taxon>
        <taxon>Fungi incertae sedis</taxon>
        <taxon>Zoopagomycota</taxon>
        <taxon>Kickxellomycotina</taxon>
        <taxon>Kickxellomycetes</taxon>
        <taxon>Kickxellales</taxon>
        <taxon>Kickxellaceae</taxon>
        <taxon>Coemansia</taxon>
    </lineage>
</organism>
<gene>
    <name evidence="3" type="primary">HRD3</name>
    <name evidence="3" type="ORF">GGI19_002181</name>
</gene>
<dbReference type="AlphaFoldDB" id="A0A9W8GW84"/>
<feature type="signal peptide" evidence="2">
    <location>
        <begin position="1"/>
        <end position="24"/>
    </location>
</feature>
<keyword evidence="2" id="KW-0732">Signal</keyword>
<feature type="chain" id="PRO_5040740569" evidence="2">
    <location>
        <begin position="25"/>
        <end position="795"/>
    </location>
</feature>